<sequence>MATGPVSLPRDNALAALRVIVEEKKGEVTRNFLELTTALKTSEDTVTKKLDEIYIDTRESVESNERTVTQLEQSKIAFQATLVDNKMNLFLQNTIQSIDGQIAEVRNSTTVPKQIYLRWRNEDVKQSIHKVCDVISSPAANVVEGPTIQSIQVKDTREIETLKTSHAIEKEEFLKREEKHKQTITQLKGRIADKDREISFREEKLKNLEEEMGRFSEESHQIFDKYSEDKSKYDESETHLEEMRKELLKHKHMFTVLEKEKHQLEETNNALITQGEEFQNVISSLKSEREDLHNQCSMMRQQQQQIVTDSTRTDEEILSLKQQIKQLKDIIAVKDNVIQKFSDSEVVTLQKKYSELERELRHLKDTTNPPNITHEERISGTTGRKIVSLEEKIGELEIDLTLKTSECDDLKREVVSLKSELKEAQDILASKLERSEDLAGLSVSQSLGADFNRKDYTYYTQQSTDAELIRNLRTQVKEYQTQISDQSADISYLQKLKEEKFTENNILRTNLDDTLKELKTKLHLKHTEENLSVTQSYLNKEQNPTKVQPKIETVAEKQPQYAKVAAKQIQPKYSLTRIMFNGKYQEFYSLNQVADPNTLKGELILCRSKRNYDYVVGTLKVIIPAQYKQDKAIAGIEFIDSLGNSNGEFSGKHYFQTKKFCAVFLPITEVYMSYKQQMM</sequence>
<keyword evidence="1" id="KW-0175">Coiled coil</keyword>
<organism evidence="3 4">
    <name type="scientific">Oopsacas minuta</name>
    <dbReference type="NCBI Taxonomy" id="111878"/>
    <lineage>
        <taxon>Eukaryota</taxon>
        <taxon>Metazoa</taxon>
        <taxon>Porifera</taxon>
        <taxon>Hexactinellida</taxon>
        <taxon>Hexasterophora</taxon>
        <taxon>Lyssacinosida</taxon>
        <taxon>Leucopsacidae</taxon>
        <taxon>Oopsacas</taxon>
    </lineage>
</organism>
<evidence type="ECO:0000256" key="1">
    <source>
        <dbReference type="SAM" id="Coils"/>
    </source>
</evidence>
<proteinExistence type="predicted"/>
<dbReference type="SUPFAM" id="SSF74924">
    <property type="entry name" value="Cap-Gly domain"/>
    <property type="match status" value="1"/>
</dbReference>
<name>A0AAV7KKH4_9METZ</name>
<protein>
    <recommendedName>
        <fullName evidence="2">CAP-Gly domain-containing protein</fullName>
    </recommendedName>
</protein>
<gene>
    <name evidence="3" type="ORF">LOD99_13573</name>
</gene>
<feature type="coiled-coil region" evidence="1">
    <location>
        <begin position="191"/>
        <end position="302"/>
    </location>
</feature>
<dbReference type="AlphaFoldDB" id="A0AAV7KKH4"/>
<evidence type="ECO:0000313" key="3">
    <source>
        <dbReference type="EMBL" id="KAI6660849.1"/>
    </source>
</evidence>
<dbReference type="Proteomes" id="UP001165289">
    <property type="component" value="Unassembled WGS sequence"/>
</dbReference>
<keyword evidence="4" id="KW-1185">Reference proteome</keyword>
<dbReference type="Gene3D" id="2.30.30.190">
    <property type="entry name" value="CAP Gly-rich-like domain"/>
    <property type="match status" value="1"/>
</dbReference>
<comment type="caution">
    <text evidence="3">The sequence shown here is derived from an EMBL/GenBank/DDBJ whole genome shotgun (WGS) entry which is preliminary data.</text>
</comment>
<reference evidence="3 4" key="1">
    <citation type="journal article" date="2023" name="BMC Biol.">
        <title>The compact genome of the sponge Oopsacas minuta (Hexactinellida) is lacking key metazoan core genes.</title>
        <authorList>
            <person name="Santini S."/>
            <person name="Schenkelaars Q."/>
            <person name="Jourda C."/>
            <person name="Duchesne M."/>
            <person name="Belahbib H."/>
            <person name="Rocher C."/>
            <person name="Selva M."/>
            <person name="Riesgo A."/>
            <person name="Vervoort M."/>
            <person name="Leys S.P."/>
            <person name="Kodjabachian L."/>
            <person name="Le Bivic A."/>
            <person name="Borchiellini C."/>
            <person name="Claverie J.M."/>
            <person name="Renard E."/>
        </authorList>
    </citation>
    <scope>NUCLEOTIDE SEQUENCE [LARGE SCALE GENOMIC DNA]</scope>
    <source>
        <strain evidence="3">SPO-2</strain>
    </source>
</reference>
<evidence type="ECO:0000313" key="4">
    <source>
        <dbReference type="Proteomes" id="UP001165289"/>
    </source>
</evidence>
<feature type="domain" description="CAP-Gly" evidence="2">
    <location>
        <begin position="617"/>
        <end position="670"/>
    </location>
</feature>
<evidence type="ECO:0000259" key="2">
    <source>
        <dbReference type="Pfam" id="PF01302"/>
    </source>
</evidence>
<dbReference type="InterPro" id="IPR000938">
    <property type="entry name" value="CAP-Gly_domain"/>
</dbReference>
<dbReference type="Pfam" id="PF01302">
    <property type="entry name" value="CAP_GLY"/>
    <property type="match status" value="1"/>
</dbReference>
<accession>A0AAV7KKH4</accession>
<dbReference type="EMBL" id="JAKMXF010000022">
    <property type="protein sequence ID" value="KAI6660849.1"/>
    <property type="molecule type" value="Genomic_DNA"/>
</dbReference>
<dbReference type="InterPro" id="IPR036859">
    <property type="entry name" value="CAP-Gly_dom_sf"/>
</dbReference>
<feature type="coiled-coil region" evidence="1">
    <location>
        <begin position="393"/>
        <end position="434"/>
    </location>
</feature>